<keyword evidence="2" id="KW-1185">Reference proteome</keyword>
<organism evidence="1 2">
    <name type="scientific">Geoalkalibacter ferrihydriticus DSM 17813</name>
    <dbReference type="NCBI Taxonomy" id="1121915"/>
    <lineage>
        <taxon>Bacteria</taxon>
        <taxon>Pseudomonadati</taxon>
        <taxon>Thermodesulfobacteriota</taxon>
        <taxon>Desulfuromonadia</taxon>
        <taxon>Desulfuromonadales</taxon>
        <taxon>Geoalkalibacteraceae</taxon>
        <taxon>Geoalkalibacter</taxon>
    </lineage>
</organism>
<evidence type="ECO:0000313" key="1">
    <source>
        <dbReference type="EMBL" id="KIH76004.1"/>
    </source>
</evidence>
<gene>
    <name evidence="1" type="ORF">GFER_14020</name>
</gene>
<dbReference type="EMBL" id="JWJD01000006">
    <property type="protein sequence ID" value="KIH76004.1"/>
    <property type="molecule type" value="Genomic_DNA"/>
</dbReference>
<evidence type="ECO:0000313" key="2">
    <source>
        <dbReference type="Proteomes" id="UP000035068"/>
    </source>
</evidence>
<dbReference type="Proteomes" id="UP000035068">
    <property type="component" value="Unassembled WGS sequence"/>
</dbReference>
<proteinExistence type="predicted"/>
<accession>A0A0C2DRD5</accession>
<protein>
    <submittedName>
        <fullName evidence="1">Uncharacterized protein</fullName>
    </submittedName>
</protein>
<dbReference type="AlphaFoldDB" id="A0A0C2DRD5"/>
<dbReference type="RefSeq" id="WP_040100395.1">
    <property type="nucleotide sequence ID" value="NZ_JWJD01000006.1"/>
</dbReference>
<comment type="caution">
    <text evidence="1">The sequence shown here is derived from an EMBL/GenBank/DDBJ whole genome shotgun (WGS) entry which is preliminary data.</text>
</comment>
<name>A0A0C2DRD5_9BACT</name>
<reference evidence="1 2" key="1">
    <citation type="submission" date="2014-12" db="EMBL/GenBank/DDBJ databases">
        <title>Genomes of Geoalkalibacter ferrihydriticus and Geoalkalibacter subterraneus, two haloalkaliphilic metal-reducing members of the Geobacteraceae.</title>
        <authorList>
            <person name="Badalamenti J.P."/>
            <person name="Torres C.I."/>
            <person name="Krajmalnik-Brown R."/>
            <person name="Bond D.R."/>
        </authorList>
    </citation>
    <scope>NUCLEOTIDE SEQUENCE [LARGE SCALE GENOMIC DNA]</scope>
    <source>
        <strain evidence="1 2">DSM 17813</strain>
    </source>
</reference>
<sequence>MSAFSALPRCALKILAAIILVFGALPAFALESAPVLLDSPLLPSSYGQVIYQKNPSANNQIYIIGQAHRSSVDGKNGEKTVRAQMEIYRIGEWLIRQRKVELLLPEGFFQSGEARTAHKPQSFFTDEAAFLDNQSLRTQLQDTRKFVSADILLSRQFRVTLAQVEDENLYHTVVRLVRELAEQRGELNEGLFKQLDDFQKKRSVAMLKNIPAAVESAYQNGGTENKHAIFTIGMAHLSEIIDFLREERIGTTEGKDDLLHGEYGVTVILPRSLAEDEAALRLTRLSHLKFQSL</sequence>